<proteinExistence type="predicted"/>
<dbReference type="AlphaFoldDB" id="A0A4Y2MUY4"/>
<evidence type="ECO:0000313" key="2">
    <source>
        <dbReference type="Proteomes" id="UP000499080"/>
    </source>
</evidence>
<protein>
    <submittedName>
        <fullName evidence="1">Uncharacterized protein</fullName>
    </submittedName>
</protein>
<keyword evidence="2" id="KW-1185">Reference proteome</keyword>
<organism evidence="1 2">
    <name type="scientific">Araneus ventricosus</name>
    <name type="common">Orbweaver spider</name>
    <name type="synonym">Epeira ventricosa</name>
    <dbReference type="NCBI Taxonomy" id="182803"/>
    <lineage>
        <taxon>Eukaryota</taxon>
        <taxon>Metazoa</taxon>
        <taxon>Ecdysozoa</taxon>
        <taxon>Arthropoda</taxon>
        <taxon>Chelicerata</taxon>
        <taxon>Arachnida</taxon>
        <taxon>Araneae</taxon>
        <taxon>Araneomorphae</taxon>
        <taxon>Entelegynae</taxon>
        <taxon>Araneoidea</taxon>
        <taxon>Araneidae</taxon>
        <taxon>Araneus</taxon>
    </lineage>
</organism>
<dbReference type="Proteomes" id="UP000499080">
    <property type="component" value="Unassembled WGS sequence"/>
</dbReference>
<gene>
    <name evidence="1" type="ORF">AVEN_168304_1</name>
</gene>
<evidence type="ECO:0000313" key="1">
    <source>
        <dbReference type="EMBL" id="GBN30991.1"/>
    </source>
</evidence>
<comment type="caution">
    <text evidence="1">The sequence shown here is derived from an EMBL/GenBank/DDBJ whole genome shotgun (WGS) entry which is preliminary data.</text>
</comment>
<dbReference type="EMBL" id="BGPR01008014">
    <property type="protein sequence ID" value="GBN30991.1"/>
    <property type="molecule type" value="Genomic_DNA"/>
</dbReference>
<dbReference type="PROSITE" id="PS51257">
    <property type="entry name" value="PROKAR_LIPOPROTEIN"/>
    <property type="match status" value="1"/>
</dbReference>
<sequence>MRERNRAVHFSINSGFSGCRRSWSLYQHFTQRLKNFSWNMGCHKGKIDVHKIKKIIIVPHRERPPDIDGKRKVFVTIKRLRCTVAPSNAKAAQLPVIQPELFNLNESVRKLRQTLQTLWNKIARLKKEREVFRKTVFKVRRLRRVASNNLSRHKIHKIIKSMLQNRPLFEKFQ</sequence>
<name>A0A4Y2MUY4_ARAVE</name>
<accession>A0A4Y2MUY4</accession>
<reference evidence="1 2" key="1">
    <citation type="journal article" date="2019" name="Sci. Rep.">
        <title>Orb-weaving spider Araneus ventricosus genome elucidates the spidroin gene catalogue.</title>
        <authorList>
            <person name="Kono N."/>
            <person name="Nakamura H."/>
            <person name="Ohtoshi R."/>
            <person name="Moran D.A.P."/>
            <person name="Shinohara A."/>
            <person name="Yoshida Y."/>
            <person name="Fujiwara M."/>
            <person name="Mori M."/>
            <person name="Tomita M."/>
            <person name="Arakawa K."/>
        </authorList>
    </citation>
    <scope>NUCLEOTIDE SEQUENCE [LARGE SCALE GENOMIC DNA]</scope>
</reference>